<organism evidence="1">
    <name type="scientific">Microvirus mar49</name>
    <dbReference type="NCBI Taxonomy" id="2851184"/>
    <lineage>
        <taxon>Viruses</taxon>
        <taxon>Monodnaviria</taxon>
        <taxon>Sangervirae</taxon>
        <taxon>Phixviricota</taxon>
        <taxon>Malgrandaviricetes</taxon>
        <taxon>Petitvirales</taxon>
        <taxon>Microviridae</taxon>
    </lineage>
</organism>
<dbReference type="EMBL" id="MZ089795">
    <property type="protein sequence ID" value="QXP45090.1"/>
    <property type="molecule type" value="Genomic_DNA"/>
</dbReference>
<protein>
    <submittedName>
        <fullName evidence="1">Uncharacterized protein</fullName>
    </submittedName>
</protein>
<sequence length="64" mass="7794">MDKKKKSELFTKISLIEIFIEDNMYDLENYDLHLIDLMLSRILFTTQQEIQERDGNKEENFHVE</sequence>
<evidence type="ECO:0000313" key="1">
    <source>
        <dbReference type="EMBL" id="QXP45090.1"/>
    </source>
</evidence>
<accession>A0A8F6AI50</accession>
<reference evidence="1" key="1">
    <citation type="submission" date="2021-04" db="EMBL/GenBank/DDBJ databases">
        <title>Genomes of microviruses identified in yellow-bellied marmot fecal samples.</title>
        <authorList>
            <person name="Varsani A."/>
            <person name="Kraberger S."/>
            <person name="Chatterjee A."/>
            <person name="Richet C."/>
            <person name="Fontenele R.S."/>
            <person name="Schmidlin K."/>
            <person name="Blumstein D.T."/>
        </authorList>
    </citation>
    <scope>NUCLEOTIDE SEQUENCE</scope>
    <source>
        <strain evidence="1">Mar49</strain>
    </source>
</reference>
<name>A0A8F6AI50_9VIRU</name>
<proteinExistence type="predicted"/>